<accession>A0AAV7MIP5</accession>
<keyword evidence="3" id="KW-1185">Reference proteome</keyword>
<organism evidence="2 3">
    <name type="scientific">Pleurodeles waltl</name>
    <name type="common">Iberian ribbed newt</name>
    <dbReference type="NCBI Taxonomy" id="8319"/>
    <lineage>
        <taxon>Eukaryota</taxon>
        <taxon>Metazoa</taxon>
        <taxon>Chordata</taxon>
        <taxon>Craniata</taxon>
        <taxon>Vertebrata</taxon>
        <taxon>Euteleostomi</taxon>
        <taxon>Amphibia</taxon>
        <taxon>Batrachia</taxon>
        <taxon>Caudata</taxon>
        <taxon>Salamandroidea</taxon>
        <taxon>Salamandridae</taxon>
        <taxon>Pleurodelinae</taxon>
        <taxon>Pleurodeles</taxon>
    </lineage>
</organism>
<evidence type="ECO:0000313" key="3">
    <source>
        <dbReference type="Proteomes" id="UP001066276"/>
    </source>
</evidence>
<feature type="region of interest" description="Disordered" evidence="1">
    <location>
        <begin position="56"/>
        <end position="97"/>
    </location>
</feature>
<dbReference type="EMBL" id="JANPWB010000013">
    <property type="protein sequence ID" value="KAJ1103211.1"/>
    <property type="molecule type" value="Genomic_DNA"/>
</dbReference>
<comment type="caution">
    <text evidence="2">The sequence shown here is derived from an EMBL/GenBank/DDBJ whole genome shotgun (WGS) entry which is preliminary data.</text>
</comment>
<protein>
    <submittedName>
        <fullName evidence="2">Uncharacterized protein</fullName>
    </submittedName>
</protein>
<dbReference type="Proteomes" id="UP001066276">
    <property type="component" value="Chromosome 9"/>
</dbReference>
<proteinExistence type="predicted"/>
<sequence length="97" mass="10433">MARTGPGGRLRYAVKRRGLGDRQSTSRVGAVEEWPESGQADTTWFLAGGEMGRHWQAATSQGNTMEQLTTPLPLPQHQTQLGGPGDVLSMPVTAEKS</sequence>
<dbReference type="AlphaFoldDB" id="A0AAV7MIP5"/>
<reference evidence="2" key="1">
    <citation type="journal article" date="2022" name="bioRxiv">
        <title>Sequencing and chromosome-scale assembly of the giantPleurodeles waltlgenome.</title>
        <authorList>
            <person name="Brown T."/>
            <person name="Elewa A."/>
            <person name="Iarovenko S."/>
            <person name="Subramanian E."/>
            <person name="Araus A.J."/>
            <person name="Petzold A."/>
            <person name="Susuki M."/>
            <person name="Suzuki K.-i.T."/>
            <person name="Hayashi T."/>
            <person name="Toyoda A."/>
            <person name="Oliveira C."/>
            <person name="Osipova E."/>
            <person name="Leigh N.D."/>
            <person name="Simon A."/>
            <person name="Yun M.H."/>
        </authorList>
    </citation>
    <scope>NUCLEOTIDE SEQUENCE</scope>
    <source>
        <strain evidence="2">20211129_DDA</strain>
        <tissue evidence="2">Liver</tissue>
    </source>
</reference>
<feature type="compositionally biased region" description="Polar residues" evidence="1">
    <location>
        <begin position="57"/>
        <end position="81"/>
    </location>
</feature>
<evidence type="ECO:0000256" key="1">
    <source>
        <dbReference type="SAM" id="MobiDB-lite"/>
    </source>
</evidence>
<gene>
    <name evidence="2" type="ORF">NDU88_000638</name>
</gene>
<feature type="region of interest" description="Disordered" evidence="1">
    <location>
        <begin position="16"/>
        <end position="37"/>
    </location>
</feature>
<evidence type="ECO:0000313" key="2">
    <source>
        <dbReference type="EMBL" id="KAJ1103211.1"/>
    </source>
</evidence>
<name>A0AAV7MIP5_PLEWA</name>